<feature type="domain" description="Protein FecR C-terminal" evidence="3">
    <location>
        <begin position="271"/>
        <end position="340"/>
    </location>
</feature>
<reference evidence="4 5" key="2">
    <citation type="journal article" date="2011" name="Stand. Genomic Sci.">
        <title>Complete genome sequence of Paludibacter propionicigenes type strain (WB4).</title>
        <authorList>
            <person name="Gronow S."/>
            <person name="Munk C."/>
            <person name="Lapidus A."/>
            <person name="Nolan M."/>
            <person name="Lucas S."/>
            <person name="Hammon N."/>
            <person name="Deshpande S."/>
            <person name="Cheng J.F."/>
            <person name="Tapia R."/>
            <person name="Han C."/>
            <person name="Goodwin L."/>
            <person name="Pitluck S."/>
            <person name="Liolios K."/>
            <person name="Ivanova N."/>
            <person name="Mavromatis K."/>
            <person name="Mikhailova N."/>
            <person name="Pati A."/>
            <person name="Chen A."/>
            <person name="Palaniappan K."/>
            <person name="Land M."/>
            <person name="Hauser L."/>
            <person name="Chang Y.J."/>
            <person name="Jeffries C.D."/>
            <person name="Brambilla E."/>
            <person name="Rohde M."/>
            <person name="Goker M."/>
            <person name="Detter J.C."/>
            <person name="Woyke T."/>
            <person name="Bristow J."/>
            <person name="Eisen J.A."/>
            <person name="Markowitz V."/>
            <person name="Hugenholtz P."/>
            <person name="Kyrpides N.C."/>
            <person name="Klenk H.P."/>
        </authorList>
    </citation>
    <scope>NUCLEOTIDE SEQUENCE [LARGE SCALE GENOMIC DNA]</scope>
    <source>
        <strain evidence="5">DSM 17365 / JCM 13257 / WB4</strain>
    </source>
</reference>
<dbReference type="Proteomes" id="UP000008718">
    <property type="component" value="Chromosome"/>
</dbReference>
<evidence type="ECO:0000313" key="5">
    <source>
        <dbReference type="Proteomes" id="UP000008718"/>
    </source>
</evidence>
<proteinExistence type="predicted"/>
<keyword evidence="1" id="KW-0472">Membrane</keyword>
<dbReference type="AlphaFoldDB" id="E4T7F5"/>
<gene>
    <name evidence="4" type="ordered locus">Palpr_2517</name>
</gene>
<dbReference type="InterPro" id="IPR012373">
    <property type="entry name" value="Ferrdict_sens_TM"/>
</dbReference>
<evidence type="ECO:0000259" key="3">
    <source>
        <dbReference type="Pfam" id="PF16344"/>
    </source>
</evidence>
<dbReference type="STRING" id="694427.Palpr_2517"/>
<dbReference type="Pfam" id="PF16344">
    <property type="entry name" value="FecR_C"/>
    <property type="match status" value="1"/>
</dbReference>
<dbReference type="HOGENOM" id="CLU_050192_2_2_10"/>
<dbReference type="PIRSF" id="PIRSF018266">
    <property type="entry name" value="FecR"/>
    <property type="match status" value="1"/>
</dbReference>
<dbReference type="GO" id="GO:0016989">
    <property type="term" value="F:sigma factor antagonist activity"/>
    <property type="evidence" value="ECO:0007669"/>
    <property type="project" value="TreeGrafter"/>
</dbReference>
<name>E4T7F5_PALPW</name>
<dbReference type="KEGG" id="ppn:Palpr_2517"/>
<sequence>MTNTMETGRIQYLLKKYLSQNCNSDEKKELNLLINSLQDEDLKAEFRALWTNYSSELTLSEEDSQDILANILSEKKNLNLDQRRTNRRSVYLRAISVAASLLILVSIGIYVRKNKGLNESGAVIAKAVLVSPDKATTYTRTIVLPDGSSVVLHAGSTIDYPRTFGGKTREITLVGEAYFDVKHDSQRPFIIHTGAVKTTVLGTAFDIKAWPDHKNIIVSVTRGKVRVENDKKVLAVLTINQQINYDVQNTTAKQHKVNSDEIVSSWAKQDLDFDGATFESIAQVLSKRYGKDISIGNVQLAKTQIVSSFAGTESLENILDVLCTINSDAQFEEKNNEIIISNKN</sequence>
<dbReference type="Pfam" id="PF04773">
    <property type="entry name" value="FecR"/>
    <property type="match status" value="1"/>
</dbReference>
<keyword evidence="1" id="KW-0812">Transmembrane</keyword>
<dbReference type="InterPro" id="IPR006860">
    <property type="entry name" value="FecR"/>
</dbReference>
<dbReference type="InterPro" id="IPR032508">
    <property type="entry name" value="FecR_C"/>
</dbReference>
<evidence type="ECO:0000256" key="1">
    <source>
        <dbReference type="SAM" id="Phobius"/>
    </source>
</evidence>
<dbReference type="PANTHER" id="PTHR30273">
    <property type="entry name" value="PERIPLASMIC SIGNAL SENSOR AND SIGMA FACTOR ACTIVATOR FECR-RELATED"/>
    <property type="match status" value="1"/>
</dbReference>
<reference key="1">
    <citation type="submission" date="2010-11" db="EMBL/GenBank/DDBJ databases">
        <title>The complete genome of Paludibacter propionicigenes DSM 17365.</title>
        <authorList>
            <consortium name="US DOE Joint Genome Institute (JGI-PGF)"/>
            <person name="Lucas S."/>
            <person name="Copeland A."/>
            <person name="Lapidus A."/>
            <person name="Bruce D."/>
            <person name="Goodwin L."/>
            <person name="Pitluck S."/>
            <person name="Kyrpides N."/>
            <person name="Mavromatis K."/>
            <person name="Ivanova N."/>
            <person name="Munk A.C."/>
            <person name="Brettin T."/>
            <person name="Detter J.C."/>
            <person name="Han C."/>
            <person name="Tapia R."/>
            <person name="Land M."/>
            <person name="Hauser L."/>
            <person name="Markowitz V."/>
            <person name="Cheng J.-F."/>
            <person name="Hugenholtz P."/>
            <person name="Woyke T."/>
            <person name="Wu D."/>
            <person name="Gronow S."/>
            <person name="Wellnitz S."/>
            <person name="Brambilla E."/>
            <person name="Klenk H.-P."/>
            <person name="Eisen J.A."/>
        </authorList>
    </citation>
    <scope>NUCLEOTIDE SEQUENCE</scope>
    <source>
        <strain>WB4</strain>
    </source>
</reference>
<accession>E4T7F5</accession>
<keyword evidence="1" id="KW-1133">Transmembrane helix</keyword>
<protein>
    <submittedName>
        <fullName evidence="4">Anti-FecI sigma factor, FecR</fullName>
    </submittedName>
</protein>
<dbReference type="eggNOG" id="COG3712">
    <property type="taxonomic scope" value="Bacteria"/>
</dbReference>
<evidence type="ECO:0000259" key="2">
    <source>
        <dbReference type="Pfam" id="PF04773"/>
    </source>
</evidence>
<feature type="domain" description="FecR protein" evidence="2">
    <location>
        <begin position="139"/>
        <end position="226"/>
    </location>
</feature>
<organism evidence="4 5">
    <name type="scientific">Paludibacter propionicigenes (strain DSM 17365 / JCM 13257 / WB4)</name>
    <dbReference type="NCBI Taxonomy" id="694427"/>
    <lineage>
        <taxon>Bacteria</taxon>
        <taxon>Pseudomonadati</taxon>
        <taxon>Bacteroidota</taxon>
        <taxon>Bacteroidia</taxon>
        <taxon>Bacteroidales</taxon>
        <taxon>Paludibacteraceae</taxon>
        <taxon>Paludibacter</taxon>
    </lineage>
</organism>
<dbReference type="PANTHER" id="PTHR30273:SF2">
    <property type="entry name" value="PROTEIN FECR"/>
    <property type="match status" value="1"/>
</dbReference>
<keyword evidence="5" id="KW-1185">Reference proteome</keyword>
<dbReference type="EMBL" id="CP002345">
    <property type="protein sequence ID" value="ADQ80649.1"/>
    <property type="molecule type" value="Genomic_DNA"/>
</dbReference>
<evidence type="ECO:0000313" key="4">
    <source>
        <dbReference type="EMBL" id="ADQ80649.1"/>
    </source>
</evidence>
<dbReference type="Gene3D" id="2.60.120.1440">
    <property type="match status" value="1"/>
</dbReference>
<dbReference type="Gene3D" id="3.55.50.30">
    <property type="match status" value="1"/>
</dbReference>
<feature type="transmembrane region" description="Helical" evidence="1">
    <location>
        <begin position="90"/>
        <end position="111"/>
    </location>
</feature>